<keyword evidence="2" id="KW-0677">Repeat</keyword>
<evidence type="ECO:0000313" key="7">
    <source>
        <dbReference type="Proteomes" id="UP000321947"/>
    </source>
</evidence>
<comment type="caution">
    <text evidence="6">The sequence shown here is derived from an EMBL/GenBank/DDBJ whole genome shotgun (WGS) entry which is preliminary data.</text>
</comment>
<accession>A0A5D3CIX2</accession>
<dbReference type="InterPro" id="IPR039662">
    <property type="entry name" value="Cohesin_Scc3/SA"/>
</dbReference>
<feature type="compositionally biased region" description="Basic residues" evidence="4">
    <location>
        <begin position="1776"/>
        <end position="1789"/>
    </location>
</feature>
<dbReference type="PROSITE" id="PS51425">
    <property type="entry name" value="SCD"/>
    <property type="match status" value="1"/>
</dbReference>
<sequence>MKAVYSKLSLYPNLSFFKSHHHRTPFHHPPTSFNNLLNSGRTSKHATQIHSQLITTALLSLPFLFNNLLNLYAKCGCVDQTLLLFSSAPDVSKDVVSWTSLITQLTRSKRPFKALTFFNQMRLSGVYPNHYTLSAVLSACTDTMVSVHGEQMHSLVWKHGFHAEVFVVSALVDMYAKCCDMRMAEKVFEEMPVRNLVSWNSMIVGFLQNKLYDQAIFFFKTLLLENLTALDEVSFSSVFSACANAGNLAFGKQVHGVALKLGVRNLVYINNSLIDMYSKCGLFNEVAKLFSNIGARDVVTWNIMIMACVHNHNYEDACNSFWMMRKKGSIPDEASYSSVLHSCANLATLYQGTLIHNQIIRSGFVKNLCVASSLIKMYAKCGSLVDAFQIFEEIEDRNVVCWTAIITACQQHGHANRVVELFEQMLREGIKPDYITFVSVLSACSHTGRVEEGFFYFNSMIKLHGIFPGHEHYACIVDLLSRAGELNRAKRFIELMPIKPDASVWGALLSACRNHSNLVMGKEVALKLFELEPDNPGNYVLLCNILTRNGMLNEADKVRRKMERIGVRKEPGCSWIDVKNSTYVFTVHDKSHEKTKEIYEMLENLKELVKKKGYVAETEFAINTAEEYKEQSLWYHTEKLALAFGLLSLPAGAPIRIKKNLRTCGDCHTVMKFASEIFAREIIRLALEDRVEWELGVSNLGLCPSTYCFQFFQFLGIQFSSSFEEHALVVRVGLLFKLSFNNNGGTRAQTVPAEVQPTNADGGGVDNNDRTSDASGQADRDSSPENFEESRPPRTKRNRLEGTSNAAHEVSEQSLIDVIKGNGKFIPQVVKRWVERYEKDPKTSMVELLAMLFEACGAKYHIKGDFLEETDVDDVVVALVNLAKRGEVEDYQSSKRKEFKSFKDNLESFWDHLVHECQHGPLFDQVLFDKCVDYIIALSCTPPRVYRQVASLMGLQLVTSFIGVAKMLGVQRETTRRQLDAEKKKRAEGPLVESLNKRFSMTHENITVLEEMMRKIFTGLFVHRYRDIDPNIRMSCIQSLGVWILSYPSLFLQDLYLKYLGWTLNDKNAGVRKVSVLALQNLYEVDDNVPTLSLFTERFSNRMIELADDIDVSVAVCAIGLVKQLLRHQLLADDDLGPLYDLLIDDPPEIRHAIGALVYDHLIAQKFTSSQSSRRGDGNSSSEVHLGRMLQILREFSTDPILSIYVVDDVWEYMNAMKDWKCIISRLLDENPRTELTDEDATNLVRLLSASIKKAVGERIVPATDNRKQYFSKAQKEVFESNRRDITVAIMKNYPILLRKFVADKAKVPSLVEIIVHMNLELYSLKRQEQNYKNVLQLMKEAFFKHGDKEALRSCMKAINLCCTDSQGELQDFSRNKLKELEDELFAKLKHAMRELEDGGDEYSLLVNLKRLYEFQLSRPVPMESIYGDIMMILQKFRSMDDEVVCFLLLNLYLDLAWSLHSIINSETVSIESLSSLLNKRNALLEHLDLYLNDPTEVCKSGNQLAYRVCTILAELWFLFKKENYSSTKLERLGYCPDASTVKNFWRLCERQLSISDECEDEGASKEYVEETNKDAIMIAASKLVASDTVSKEYLGPAIISHFLIHGTSVADIVKHFIAMLKKKDDNIPIIFLEAMKRAYHRHTVELSRNSDGPSTSKSFLECRELAARLSGTYVGAARNKHRLDILKIVKDGIEHAFSDAPKNLSFLECVILHFVSKLSTPDILEIIKAVQNRTGNINTDEDPSGWRPYHTFVDSLREKYAKSDGLQDEKEGNSTRRRGRPRKKHNIQGKRLFDEQSTSEEEESISASDHEDVHDEEKQDEEDEEVPLIHSIRSSSKLRSLRISREEKKGTSTGKAAGPPST</sequence>
<dbReference type="PANTHER" id="PTHR11199">
    <property type="entry name" value="STROMAL ANTIGEN"/>
    <property type="match status" value="1"/>
</dbReference>
<dbReference type="FunFam" id="1.25.40.10:FF:000196">
    <property type="entry name" value="Pentatricopeptide repeat-containing protein At4g14850"/>
    <property type="match status" value="1"/>
</dbReference>
<reference evidence="6 7" key="1">
    <citation type="submission" date="2019-08" db="EMBL/GenBank/DDBJ databases">
        <title>Draft genome sequences of two oriental melons (Cucumis melo L. var makuwa).</title>
        <authorList>
            <person name="Kwon S.-Y."/>
        </authorList>
    </citation>
    <scope>NUCLEOTIDE SEQUENCE [LARGE SCALE GENOMIC DNA]</scope>
    <source>
        <strain evidence="7">cv. Chang Bougi</strain>
        <tissue evidence="6">Leaf</tissue>
    </source>
</reference>
<organism evidence="6 7">
    <name type="scientific">Cucumis melo var. makuwa</name>
    <name type="common">Oriental melon</name>
    <dbReference type="NCBI Taxonomy" id="1194695"/>
    <lineage>
        <taxon>Eukaryota</taxon>
        <taxon>Viridiplantae</taxon>
        <taxon>Streptophyta</taxon>
        <taxon>Embryophyta</taxon>
        <taxon>Tracheophyta</taxon>
        <taxon>Spermatophyta</taxon>
        <taxon>Magnoliopsida</taxon>
        <taxon>eudicotyledons</taxon>
        <taxon>Gunneridae</taxon>
        <taxon>Pentapetalae</taxon>
        <taxon>rosids</taxon>
        <taxon>fabids</taxon>
        <taxon>Cucurbitales</taxon>
        <taxon>Cucurbitaceae</taxon>
        <taxon>Benincaseae</taxon>
        <taxon>Cucumis</taxon>
    </lineage>
</organism>
<dbReference type="Pfam" id="PF08514">
    <property type="entry name" value="STAG"/>
    <property type="match status" value="1"/>
</dbReference>
<name>A0A5D3CIX2_CUCMM</name>
<dbReference type="Pfam" id="PF14432">
    <property type="entry name" value="DYW_deaminase"/>
    <property type="match status" value="1"/>
</dbReference>
<dbReference type="PANTHER" id="PTHR11199:SF0">
    <property type="entry name" value="LD34181P-RELATED"/>
    <property type="match status" value="1"/>
</dbReference>
<dbReference type="GO" id="GO:0008270">
    <property type="term" value="F:zinc ion binding"/>
    <property type="evidence" value="ECO:0007669"/>
    <property type="project" value="InterPro"/>
</dbReference>
<dbReference type="GO" id="GO:0016070">
    <property type="term" value="P:RNA metabolic process"/>
    <property type="evidence" value="ECO:0007669"/>
    <property type="project" value="UniProtKB-ARBA"/>
</dbReference>
<dbReference type="Proteomes" id="UP000321947">
    <property type="component" value="Unassembled WGS sequence"/>
</dbReference>
<dbReference type="Gene3D" id="1.25.10.10">
    <property type="entry name" value="Leucine-rich Repeat Variant"/>
    <property type="match status" value="1"/>
</dbReference>
<feature type="repeat" description="PPR" evidence="3">
    <location>
        <begin position="398"/>
        <end position="432"/>
    </location>
</feature>
<dbReference type="GO" id="GO:0007062">
    <property type="term" value="P:sister chromatid cohesion"/>
    <property type="evidence" value="ECO:0007669"/>
    <property type="project" value="UniProtKB-ARBA"/>
</dbReference>
<dbReference type="Pfam" id="PF20431">
    <property type="entry name" value="E_motif"/>
    <property type="match status" value="1"/>
</dbReference>
<evidence type="ECO:0000256" key="1">
    <source>
        <dbReference type="ARBA" id="ARBA00006643"/>
    </source>
</evidence>
<evidence type="ECO:0000256" key="2">
    <source>
        <dbReference type="ARBA" id="ARBA00022737"/>
    </source>
</evidence>
<dbReference type="EMBL" id="SSTD01011206">
    <property type="protein sequence ID" value="TYK10316.1"/>
    <property type="molecule type" value="Genomic_DNA"/>
</dbReference>
<dbReference type="Pfam" id="PF13041">
    <property type="entry name" value="PPR_2"/>
    <property type="match status" value="3"/>
</dbReference>
<gene>
    <name evidence="6" type="ORF">E5676_scaffold16G004700</name>
</gene>
<feature type="region of interest" description="Disordered" evidence="4">
    <location>
        <begin position="1761"/>
        <end position="1863"/>
    </location>
</feature>
<comment type="similarity">
    <text evidence="1">Belongs to the PPR family. PCMP-H subfamily.</text>
</comment>
<evidence type="ECO:0000256" key="4">
    <source>
        <dbReference type="SAM" id="MobiDB-lite"/>
    </source>
</evidence>
<dbReference type="Pfam" id="PF01535">
    <property type="entry name" value="PPR"/>
    <property type="match status" value="3"/>
</dbReference>
<dbReference type="GO" id="GO:0008278">
    <property type="term" value="C:cohesin complex"/>
    <property type="evidence" value="ECO:0007669"/>
    <property type="project" value="TreeGrafter"/>
</dbReference>
<feature type="compositionally biased region" description="Basic and acidic residues" evidence="4">
    <location>
        <begin position="767"/>
        <end position="792"/>
    </location>
</feature>
<feature type="repeat" description="PPR" evidence="3">
    <location>
        <begin position="297"/>
        <end position="331"/>
    </location>
</feature>
<dbReference type="InterPro" id="IPR011989">
    <property type="entry name" value="ARM-like"/>
</dbReference>
<dbReference type="FunFam" id="1.25.40.10:FF:000031">
    <property type="entry name" value="Pentatricopeptide repeat-containing protein mitochondrial"/>
    <property type="match status" value="1"/>
</dbReference>
<dbReference type="InterPro" id="IPR046848">
    <property type="entry name" value="E_motif"/>
</dbReference>
<evidence type="ECO:0000259" key="5">
    <source>
        <dbReference type="PROSITE" id="PS51425"/>
    </source>
</evidence>
<proteinExistence type="inferred from homology"/>
<feature type="domain" description="SCD" evidence="5">
    <location>
        <begin position="1021"/>
        <end position="1106"/>
    </location>
</feature>
<feature type="region of interest" description="Disordered" evidence="4">
    <location>
        <begin position="747"/>
        <end position="808"/>
    </location>
</feature>
<dbReference type="InterPro" id="IPR002885">
    <property type="entry name" value="PPR_rpt"/>
</dbReference>
<dbReference type="Pfam" id="PF21581">
    <property type="entry name" value="SCD"/>
    <property type="match status" value="1"/>
</dbReference>
<dbReference type="PROSITE" id="PS51375">
    <property type="entry name" value="PPR"/>
    <property type="match status" value="3"/>
</dbReference>
<feature type="repeat" description="PPR" evidence="3">
    <location>
        <begin position="94"/>
        <end position="128"/>
    </location>
</feature>
<dbReference type="FunFam" id="1.25.40.10:FF:000344">
    <property type="entry name" value="Pentatricopeptide repeat-containing protein"/>
    <property type="match status" value="1"/>
</dbReference>
<protein>
    <submittedName>
        <fullName evidence="6">Sister-chromatid cohesion protein 3 isoform X2</fullName>
    </submittedName>
</protein>
<dbReference type="InterPro" id="IPR032867">
    <property type="entry name" value="DYW_dom"/>
</dbReference>
<dbReference type="InterPro" id="IPR011990">
    <property type="entry name" value="TPR-like_helical_dom_sf"/>
</dbReference>
<dbReference type="InterPro" id="IPR013721">
    <property type="entry name" value="STAG"/>
</dbReference>
<dbReference type="InterPro" id="IPR056396">
    <property type="entry name" value="HEAT_SCC3-SA"/>
</dbReference>
<dbReference type="Gene3D" id="1.25.40.10">
    <property type="entry name" value="Tetratricopeptide repeat domain"/>
    <property type="match status" value="4"/>
</dbReference>
<evidence type="ECO:0000256" key="3">
    <source>
        <dbReference type="PROSITE-ProRule" id="PRU00708"/>
    </source>
</evidence>
<dbReference type="SUPFAM" id="SSF48371">
    <property type="entry name" value="ARM repeat"/>
    <property type="match status" value="1"/>
</dbReference>
<feature type="compositionally biased region" description="Low complexity" evidence="4">
    <location>
        <begin position="1829"/>
        <end position="1839"/>
    </location>
</feature>
<dbReference type="GO" id="GO:0003682">
    <property type="term" value="F:chromatin binding"/>
    <property type="evidence" value="ECO:0007669"/>
    <property type="project" value="TreeGrafter"/>
</dbReference>
<dbReference type="GO" id="GO:0005634">
    <property type="term" value="C:nucleus"/>
    <property type="evidence" value="ECO:0007669"/>
    <property type="project" value="TreeGrafter"/>
</dbReference>
<dbReference type="InterPro" id="IPR020839">
    <property type="entry name" value="SCD"/>
</dbReference>
<dbReference type="FunFam" id="1.25.40.10:FF:000366">
    <property type="entry name" value="Pentatricopeptide (PPR) repeat-containing protein"/>
    <property type="match status" value="1"/>
</dbReference>
<dbReference type="Pfam" id="PF24571">
    <property type="entry name" value="HEAT_SCC3-SA"/>
    <property type="match status" value="1"/>
</dbReference>
<dbReference type="InterPro" id="IPR016024">
    <property type="entry name" value="ARM-type_fold"/>
</dbReference>
<evidence type="ECO:0000313" key="6">
    <source>
        <dbReference type="EMBL" id="TYK10316.1"/>
    </source>
</evidence>
<feature type="compositionally biased region" description="Basic and acidic residues" evidence="4">
    <location>
        <begin position="1761"/>
        <end position="1775"/>
    </location>
</feature>
<dbReference type="FunFam" id="1.25.10.10:FF:001547">
    <property type="entry name" value="Uncharacterized protein"/>
    <property type="match status" value="1"/>
</dbReference>
<dbReference type="GO" id="GO:0000785">
    <property type="term" value="C:chromatin"/>
    <property type="evidence" value="ECO:0007669"/>
    <property type="project" value="TreeGrafter"/>
</dbReference>
<dbReference type="NCBIfam" id="TIGR00756">
    <property type="entry name" value="PPR"/>
    <property type="match status" value="2"/>
</dbReference>
<feature type="compositionally biased region" description="Basic and acidic residues" evidence="4">
    <location>
        <begin position="1809"/>
        <end position="1818"/>
    </location>
</feature>